<feature type="region of interest" description="Disordered" evidence="2">
    <location>
        <begin position="101"/>
        <end position="142"/>
    </location>
</feature>
<comment type="similarity">
    <text evidence="1">Belongs to the prokaryotic/mitochondrial release factor family.</text>
</comment>
<dbReference type="PANTHER" id="PTHR47814:SF1">
    <property type="entry name" value="PEPTIDYL-TRNA HYDROLASE ARFB"/>
    <property type="match status" value="1"/>
</dbReference>
<dbReference type="EMBL" id="DF967972">
    <property type="protein sequence ID" value="GAP13488.1"/>
    <property type="molecule type" value="Genomic_DNA"/>
</dbReference>
<dbReference type="OrthoDB" id="9815709at2"/>
<dbReference type="NCBIfam" id="NF006718">
    <property type="entry name" value="PRK09256.1"/>
    <property type="match status" value="1"/>
</dbReference>
<evidence type="ECO:0000313" key="4">
    <source>
        <dbReference type="EMBL" id="GAP13488.1"/>
    </source>
</evidence>
<dbReference type="Proteomes" id="UP000055060">
    <property type="component" value="Unassembled WGS sequence"/>
</dbReference>
<name>A0A0S7BEU6_9CHLR</name>
<dbReference type="InterPro" id="IPR000352">
    <property type="entry name" value="Pep_chain_release_fac_I"/>
</dbReference>
<dbReference type="GO" id="GO:0003747">
    <property type="term" value="F:translation release factor activity"/>
    <property type="evidence" value="ECO:0007669"/>
    <property type="project" value="InterPro"/>
</dbReference>
<dbReference type="GO" id="GO:0072344">
    <property type="term" value="P:rescue of stalled ribosome"/>
    <property type="evidence" value="ECO:0007669"/>
    <property type="project" value="TreeGrafter"/>
</dbReference>
<dbReference type="GO" id="GO:0043022">
    <property type="term" value="F:ribosome binding"/>
    <property type="evidence" value="ECO:0007669"/>
    <property type="project" value="TreeGrafter"/>
</dbReference>
<evidence type="ECO:0000256" key="2">
    <source>
        <dbReference type="SAM" id="MobiDB-lite"/>
    </source>
</evidence>
<dbReference type="InterPro" id="IPR045853">
    <property type="entry name" value="Pep_chain_release_fac_I_sf"/>
</dbReference>
<dbReference type="SUPFAM" id="SSF75620">
    <property type="entry name" value="Release factor"/>
    <property type="match status" value="1"/>
</dbReference>
<reference evidence="4" key="1">
    <citation type="submission" date="2015-07" db="EMBL/GenBank/DDBJ databases">
        <title>Draft Genome Sequences of Anaerolinea thermolimosa IMO-1, Bellilinea caldifistulae GOMI-1, Leptolinea tardivitalis YMTK-2, Levilinea saccharolytica KIBI-1,Longilinea arvoryzae KOME-1, Previously Described as Members of the Anaerolineaceae (Chloroflexi).</title>
        <authorList>
            <person name="Sekiguchi Y."/>
            <person name="Ohashi A."/>
            <person name="Matsuura N."/>
            <person name="Tourlousse M.D."/>
        </authorList>
    </citation>
    <scope>NUCLEOTIDE SEQUENCE [LARGE SCALE GENOMIC DNA]</scope>
    <source>
        <strain evidence="4">KOME-1</strain>
    </source>
</reference>
<organism evidence="4">
    <name type="scientific">Longilinea arvoryzae</name>
    <dbReference type="NCBI Taxonomy" id="360412"/>
    <lineage>
        <taxon>Bacteria</taxon>
        <taxon>Bacillati</taxon>
        <taxon>Chloroflexota</taxon>
        <taxon>Anaerolineae</taxon>
        <taxon>Anaerolineales</taxon>
        <taxon>Anaerolineaceae</taxon>
        <taxon>Longilinea</taxon>
    </lineage>
</organism>
<keyword evidence="5" id="KW-1185">Reference proteome</keyword>
<feature type="domain" description="Prokaryotic-type class I peptide chain release factors" evidence="3">
    <location>
        <begin position="8"/>
        <end position="132"/>
    </location>
</feature>
<proteinExistence type="inferred from homology"/>
<evidence type="ECO:0000313" key="5">
    <source>
        <dbReference type="Proteomes" id="UP000055060"/>
    </source>
</evidence>
<dbReference type="Gene3D" id="3.30.160.20">
    <property type="match status" value="1"/>
</dbReference>
<gene>
    <name evidence="4" type="ORF">LARV_01242</name>
</gene>
<sequence length="142" mass="16256">MVEIIPSLQLDESELQFDFIRSAGPGGQNVNKVSTACQLRWDVRSTPALPPEVKERLMKLAGSRMTDEGVLIIEARRYRTQEQNRLDAIQRLIALVQKALEKPKERKKTRPSVTASAARVDDKKRRGAVKRTRRYNPADWED</sequence>
<evidence type="ECO:0000256" key="1">
    <source>
        <dbReference type="ARBA" id="ARBA00010835"/>
    </source>
</evidence>
<dbReference type="GO" id="GO:0004045">
    <property type="term" value="F:peptidyl-tRNA hydrolase activity"/>
    <property type="evidence" value="ECO:0007669"/>
    <property type="project" value="TreeGrafter"/>
</dbReference>
<dbReference type="RefSeq" id="WP_075072822.1">
    <property type="nucleotide sequence ID" value="NZ_DF967972.1"/>
</dbReference>
<dbReference type="AlphaFoldDB" id="A0A0S7BEU6"/>
<feature type="compositionally biased region" description="Basic residues" evidence="2">
    <location>
        <begin position="125"/>
        <end position="134"/>
    </location>
</feature>
<dbReference type="Pfam" id="PF00472">
    <property type="entry name" value="RF-1"/>
    <property type="match status" value="1"/>
</dbReference>
<accession>A0A0S7BEU6</accession>
<dbReference type="PANTHER" id="PTHR47814">
    <property type="entry name" value="PEPTIDYL-TRNA HYDROLASE ARFB"/>
    <property type="match status" value="1"/>
</dbReference>
<evidence type="ECO:0000259" key="3">
    <source>
        <dbReference type="Pfam" id="PF00472"/>
    </source>
</evidence>
<protein>
    <submittedName>
        <fullName evidence="4">Protein chain release factor B</fullName>
    </submittedName>
</protein>
<dbReference type="STRING" id="360412.LARV_01242"/>